<dbReference type="Gene3D" id="2.115.10.20">
    <property type="entry name" value="Glycosyl hydrolase domain, family 43"/>
    <property type="match status" value="1"/>
</dbReference>
<name>A0A2N5P283_MEDGN</name>
<evidence type="ECO:0000256" key="1">
    <source>
        <dbReference type="ARBA" id="ARBA00009865"/>
    </source>
</evidence>
<evidence type="ECO:0000256" key="2">
    <source>
        <dbReference type="ARBA" id="ARBA00022801"/>
    </source>
</evidence>
<dbReference type="GO" id="GO:0005975">
    <property type="term" value="P:carbohydrate metabolic process"/>
    <property type="evidence" value="ECO:0007669"/>
    <property type="project" value="InterPro"/>
</dbReference>
<dbReference type="Pfam" id="PF04616">
    <property type="entry name" value="Glyco_hydro_43"/>
    <property type="match status" value="1"/>
</dbReference>
<dbReference type="InterPro" id="IPR041542">
    <property type="entry name" value="GH43_C2"/>
</dbReference>
<dbReference type="Proteomes" id="UP000234891">
    <property type="component" value="Unassembled WGS sequence"/>
</dbReference>
<feature type="domain" description="Beta-xylosidase C-terminal Concanavalin A-like" evidence="7">
    <location>
        <begin position="314"/>
        <end position="503"/>
    </location>
</feature>
<dbReference type="GO" id="GO:0004553">
    <property type="term" value="F:hydrolase activity, hydrolyzing O-glycosyl compounds"/>
    <property type="evidence" value="ECO:0007669"/>
    <property type="project" value="InterPro"/>
</dbReference>
<dbReference type="RefSeq" id="WP_101871531.1">
    <property type="nucleotide sequence ID" value="NZ_NIHS01000046.1"/>
</dbReference>
<proteinExistence type="inferred from homology"/>
<evidence type="ECO:0000259" key="7">
    <source>
        <dbReference type="Pfam" id="PF17851"/>
    </source>
</evidence>
<dbReference type="InterPro" id="IPR006710">
    <property type="entry name" value="Glyco_hydro_43"/>
</dbReference>
<dbReference type="CDD" id="cd18617">
    <property type="entry name" value="GH43_XynB-like"/>
    <property type="match status" value="1"/>
</dbReference>
<gene>
    <name evidence="8" type="ORF">CDL26_15540</name>
</gene>
<evidence type="ECO:0000256" key="4">
    <source>
        <dbReference type="PIRSR" id="PIRSR606710-1"/>
    </source>
</evidence>
<accession>A0A2N5P283</accession>
<dbReference type="PANTHER" id="PTHR42812">
    <property type="entry name" value="BETA-XYLOSIDASE"/>
    <property type="match status" value="1"/>
</dbReference>
<sequence length="509" mass="59049">MKYQNPIIEGFYPDPSVCRVGEDYYIITSSFEYFPGIPIFHSKDLVNWKQIGHCLETDMQLPIQDAVNSYGIYAPTIRFYNGRFYVIATNVTNYYNFIVWTENPAGKWSDPIKLSEWDGIDPSLFFDDDGKVYIMGNSYRRKGEALGCYMAELDIETGKLKSARRLVCTGSGGKAPEAPHLYKRNGIYYLLMAEGGTEYGHMVTVFRSNSPYGPFECYEKNPILTHRSQKNQYQGIGHMDLVEDHQGNWWGVCLGIRPKGHHAYFHHLGRETFLVPIKWTEDGWIKAGTNGIVNDTYENSLMTQEQSRPTDFIEDFSKSELSVQWNYLRNPIRENYSLYEERLCMTGNKENLSSGGQCTWLGKRQCHFFCDVHAHMQTELKKDGEEAGITAYMSDRYHYEICVKRENDENYIFLRKVISDLYIEERKEKLETDQITLGIKADEDRYHFYYMTRQNEKHFIGTAECKFLATEVSSTFTGTYLGIYVTANGGEGTPKLYIDKFVYHVKEKQ</sequence>
<keyword evidence="3 6" id="KW-0326">Glycosidase</keyword>
<organism evidence="8 9">
    <name type="scientific">Mediterraneibacter gnavus</name>
    <name type="common">Ruminococcus gnavus</name>
    <dbReference type="NCBI Taxonomy" id="33038"/>
    <lineage>
        <taxon>Bacteria</taxon>
        <taxon>Bacillati</taxon>
        <taxon>Bacillota</taxon>
        <taxon>Clostridia</taxon>
        <taxon>Lachnospirales</taxon>
        <taxon>Lachnospiraceae</taxon>
        <taxon>Mediterraneibacter</taxon>
    </lineage>
</organism>
<evidence type="ECO:0000256" key="3">
    <source>
        <dbReference type="ARBA" id="ARBA00023295"/>
    </source>
</evidence>
<evidence type="ECO:0000256" key="5">
    <source>
        <dbReference type="PIRSR" id="PIRSR606710-2"/>
    </source>
</evidence>
<dbReference type="Gene3D" id="2.60.120.200">
    <property type="match status" value="1"/>
</dbReference>
<feature type="active site" description="Proton donor" evidence="4">
    <location>
        <position position="177"/>
    </location>
</feature>
<comment type="caution">
    <text evidence="8">The sequence shown here is derived from an EMBL/GenBank/DDBJ whole genome shotgun (WGS) entry which is preliminary data.</text>
</comment>
<dbReference type="InterPro" id="IPR013320">
    <property type="entry name" value="ConA-like_dom_sf"/>
</dbReference>
<dbReference type="SUPFAM" id="SSF49899">
    <property type="entry name" value="Concanavalin A-like lectins/glucanases"/>
    <property type="match status" value="1"/>
</dbReference>
<feature type="active site" description="Proton acceptor" evidence="4">
    <location>
        <position position="14"/>
    </location>
</feature>
<reference evidence="8 9" key="1">
    <citation type="journal article" date="2017" name="Genome Med.">
        <title>A novel Ruminococcus gnavus clade enriched in inflammatory bowel disease patients.</title>
        <authorList>
            <person name="Hall A.B."/>
            <person name="Yassour M."/>
            <person name="Sauk J."/>
            <person name="Garner A."/>
            <person name="Jiang X."/>
            <person name="Arthur T."/>
            <person name="Lagoudas G.K."/>
            <person name="Vatanen T."/>
            <person name="Fornelos N."/>
            <person name="Wilson R."/>
            <person name="Bertha M."/>
            <person name="Cohen M."/>
            <person name="Garber J."/>
            <person name="Khalili H."/>
            <person name="Gevers D."/>
            <person name="Ananthakrishnan A.N."/>
            <person name="Kugathasan S."/>
            <person name="Lander E.S."/>
            <person name="Blainey P."/>
            <person name="Vlamakis H."/>
            <person name="Xavier R.J."/>
            <person name="Huttenhower C."/>
        </authorList>
    </citation>
    <scope>NUCLEOTIDE SEQUENCE [LARGE SCALE GENOMIC DNA]</scope>
    <source>
        <strain evidence="8 9">RJX1124</strain>
    </source>
</reference>
<protein>
    <recommendedName>
        <fullName evidence="7">Beta-xylosidase C-terminal Concanavalin A-like domain-containing protein</fullName>
    </recommendedName>
</protein>
<evidence type="ECO:0000313" key="8">
    <source>
        <dbReference type="EMBL" id="PLT69185.1"/>
    </source>
</evidence>
<feature type="site" description="Important for catalytic activity, responsible for pKa modulation of the active site Glu and correct orientation of both the proton donor and substrate" evidence="5">
    <location>
        <position position="121"/>
    </location>
</feature>
<keyword evidence="2 6" id="KW-0378">Hydrolase</keyword>
<dbReference type="Pfam" id="PF17851">
    <property type="entry name" value="GH43_C2"/>
    <property type="match status" value="1"/>
</dbReference>
<dbReference type="PANTHER" id="PTHR42812:SF12">
    <property type="entry name" value="BETA-XYLOSIDASE-RELATED"/>
    <property type="match status" value="1"/>
</dbReference>
<dbReference type="InterPro" id="IPR051795">
    <property type="entry name" value="Glycosyl_Hydrlase_43"/>
</dbReference>
<dbReference type="SUPFAM" id="SSF75005">
    <property type="entry name" value="Arabinanase/levansucrase/invertase"/>
    <property type="match status" value="1"/>
</dbReference>
<evidence type="ECO:0000313" key="9">
    <source>
        <dbReference type="Proteomes" id="UP000234891"/>
    </source>
</evidence>
<dbReference type="AlphaFoldDB" id="A0A2N5P283"/>
<dbReference type="InterPro" id="IPR023296">
    <property type="entry name" value="Glyco_hydro_beta-prop_sf"/>
</dbReference>
<comment type="similarity">
    <text evidence="1 6">Belongs to the glycosyl hydrolase 43 family.</text>
</comment>
<evidence type="ECO:0000256" key="6">
    <source>
        <dbReference type="RuleBase" id="RU361187"/>
    </source>
</evidence>
<dbReference type="EMBL" id="NIHS01000046">
    <property type="protein sequence ID" value="PLT69185.1"/>
    <property type="molecule type" value="Genomic_DNA"/>
</dbReference>